<keyword evidence="2" id="KW-1185">Reference proteome</keyword>
<dbReference type="Proteomes" id="UP001253595">
    <property type="component" value="Unassembled WGS sequence"/>
</dbReference>
<dbReference type="RefSeq" id="WP_310075793.1">
    <property type="nucleotide sequence ID" value="NZ_JAVDVX010000009.1"/>
</dbReference>
<protein>
    <submittedName>
        <fullName evidence="1">Uncharacterized protein</fullName>
    </submittedName>
</protein>
<sequence length="131" mass="15399">MTYYKVVLSGENIFFENASRMDSDAPEPVIGFIACKLIKTDSEELAVAIAKRDLLVHWNHSFNSDRKLGMPKLAVEYIGEVRGWFKPKSTNDYYWFTDNDHKQTQLEKFTQPPRQWFWRSATQKSTEQNDE</sequence>
<evidence type="ECO:0000313" key="2">
    <source>
        <dbReference type="Proteomes" id="UP001253595"/>
    </source>
</evidence>
<proteinExistence type="predicted"/>
<gene>
    <name evidence="1" type="ORF">J2X05_003994</name>
</gene>
<comment type="caution">
    <text evidence="1">The sequence shown here is derived from an EMBL/GenBank/DDBJ whole genome shotgun (WGS) entry which is preliminary data.</text>
</comment>
<organism evidence="1 2">
    <name type="scientific">Cellvibrio fibrivorans</name>
    <dbReference type="NCBI Taxonomy" id="126350"/>
    <lineage>
        <taxon>Bacteria</taxon>
        <taxon>Pseudomonadati</taxon>
        <taxon>Pseudomonadota</taxon>
        <taxon>Gammaproteobacteria</taxon>
        <taxon>Cellvibrionales</taxon>
        <taxon>Cellvibrionaceae</taxon>
        <taxon>Cellvibrio</taxon>
    </lineage>
</organism>
<name>A0ABU1V3B1_9GAMM</name>
<accession>A0ABU1V3B1</accession>
<reference evidence="1 2" key="1">
    <citation type="submission" date="2023-07" db="EMBL/GenBank/DDBJ databases">
        <title>Sorghum-associated microbial communities from plants grown in Nebraska, USA.</title>
        <authorList>
            <person name="Schachtman D."/>
        </authorList>
    </citation>
    <scope>NUCLEOTIDE SEQUENCE [LARGE SCALE GENOMIC DNA]</scope>
    <source>
        <strain evidence="1 2">BE190</strain>
    </source>
</reference>
<evidence type="ECO:0000313" key="1">
    <source>
        <dbReference type="EMBL" id="MDR7091956.1"/>
    </source>
</evidence>
<dbReference type="EMBL" id="JAVDVX010000009">
    <property type="protein sequence ID" value="MDR7091956.1"/>
    <property type="molecule type" value="Genomic_DNA"/>
</dbReference>